<evidence type="ECO:0000313" key="3">
    <source>
        <dbReference type="EMBL" id="ORY72782.1"/>
    </source>
</evidence>
<dbReference type="STRING" id="1754190.A0A1Y2EMK4"/>
<sequence>MEATRKLRDIEVSTIGFGCMGFSCMYGEKTPEEEAIKTIREAYNIGYTFFDTAEVYGKGQNEILVGKALKDVRDKVQIATKFNIYTNDDIEGQMRTKLKNALERLQTTYIDLYYLHRTIDYINLEEIARVMGLFIKEGVVKGWGLSQVDAATIRRAHAITPLTAIQSEFSIVERGNEDEVIPLCKELNIGFVPFSPLASGYLSGKVKKEDTYEKTDVRSILVRFEKENLEKNQPFIDLLNKFAEEKNATPAQIALAWMIKKHNNIVPIPASRKIERIRENFGALKVQLTDDDINRIENELKNMTFFGDRAPESDKIKMLILGRNIKGMRA</sequence>
<dbReference type="InterPro" id="IPR020471">
    <property type="entry name" value="AKR"/>
</dbReference>
<dbReference type="EMBL" id="MCOG01000037">
    <property type="protein sequence ID" value="ORY72782.1"/>
    <property type="molecule type" value="Genomic_DNA"/>
</dbReference>
<reference evidence="3 4" key="1">
    <citation type="submission" date="2016-08" db="EMBL/GenBank/DDBJ databases">
        <title>A Parts List for Fungal Cellulosomes Revealed by Comparative Genomics.</title>
        <authorList>
            <consortium name="DOE Joint Genome Institute"/>
            <person name="Haitjema C.H."/>
            <person name="Gilmore S.P."/>
            <person name="Henske J.K."/>
            <person name="Solomon K.V."/>
            <person name="De Groot R."/>
            <person name="Kuo A."/>
            <person name="Mondo S.J."/>
            <person name="Salamov A.A."/>
            <person name="Labutti K."/>
            <person name="Zhao Z."/>
            <person name="Chiniquy J."/>
            <person name="Barry K."/>
            <person name="Brewer H.M."/>
            <person name="Purvine S.O."/>
            <person name="Wright A.T."/>
            <person name="Boxma B."/>
            <person name="Van Alen T."/>
            <person name="Hackstein J.H."/>
            <person name="Baker S.E."/>
            <person name="Grigoriev I.V."/>
            <person name="O'Malley M.A."/>
        </authorList>
    </citation>
    <scope>NUCLEOTIDE SEQUENCE [LARGE SCALE GENOMIC DNA]</scope>
    <source>
        <strain evidence="3 4">G1</strain>
    </source>
</reference>
<evidence type="ECO:0000313" key="4">
    <source>
        <dbReference type="Proteomes" id="UP000193920"/>
    </source>
</evidence>
<dbReference type="AlphaFoldDB" id="A0A1Y2EMK4"/>
<dbReference type="Gene3D" id="3.20.20.100">
    <property type="entry name" value="NADP-dependent oxidoreductase domain"/>
    <property type="match status" value="1"/>
</dbReference>
<dbReference type="PANTHER" id="PTHR43625:SF40">
    <property type="entry name" value="ALDO-KETO REDUCTASE YAKC [NADP(+)]"/>
    <property type="match status" value="1"/>
</dbReference>
<dbReference type="PANTHER" id="PTHR43625">
    <property type="entry name" value="AFLATOXIN B1 ALDEHYDE REDUCTASE"/>
    <property type="match status" value="1"/>
</dbReference>
<evidence type="ECO:0000259" key="2">
    <source>
        <dbReference type="Pfam" id="PF00248"/>
    </source>
</evidence>
<accession>A0A1Y2EMK4</accession>
<keyword evidence="1" id="KW-0560">Oxidoreductase</keyword>
<gene>
    <name evidence="3" type="ORF">LY90DRAFT_452258</name>
</gene>
<dbReference type="OrthoDB" id="37537at2759"/>
<dbReference type="PRINTS" id="PR00069">
    <property type="entry name" value="ALDKETRDTASE"/>
</dbReference>
<dbReference type="Pfam" id="PF00248">
    <property type="entry name" value="Aldo_ket_red"/>
    <property type="match status" value="1"/>
</dbReference>
<evidence type="ECO:0000256" key="1">
    <source>
        <dbReference type="ARBA" id="ARBA00023002"/>
    </source>
</evidence>
<dbReference type="GO" id="GO:0005737">
    <property type="term" value="C:cytoplasm"/>
    <property type="evidence" value="ECO:0007669"/>
    <property type="project" value="TreeGrafter"/>
</dbReference>
<protein>
    <submittedName>
        <fullName evidence="3">Aldo/keto reductase</fullName>
    </submittedName>
</protein>
<keyword evidence="4" id="KW-1185">Reference proteome</keyword>
<organism evidence="3 4">
    <name type="scientific">Neocallimastix californiae</name>
    <dbReference type="NCBI Taxonomy" id="1754190"/>
    <lineage>
        <taxon>Eukaryota</taxon>
        <taxon>Fungi</taxon>
        <taxon>Fungi incertae sedis</taxon>
        <taxon>Chytridiomycota</taxon>
        <taxon>Chytridiomycota incertae sedis</taxon>
        <taxon>Neocallimastigomycetes</taxon>
        <taxon>Neocallimastigales</taxon>
        <taxon>Neocallimastigaceae</taxon>
        <taxon>Neocallimastix</taxon>
    </lineage>
</organism>
<proteinExistence type="predicted"/>
<dbReference type="InterPro" id="IPR050791">
    <property type="entry name" value="Aldo-Keto_reductase"/>
</dbReference>
<dbReference type="InterPro" id="IPR036812">
    <property type="entry name" value="NAD(P)_OxRdtase_dom_sf"/>
</dbReference>
<name>A0A1Y2EMK4_9FUNG</name>
<feature type="domain" description="NADP-dependent oxidoreductase" evidence="2">
    <location>
        <begin position="15"/>
        <end position="297"/>
    </location>
</feature>
<dbReference type="InterPro" id="IPR023210">
    <property type="entry name" value="NADP_OxRdtase_dom"/>
</dbReference>
<dbReference type="PROSITE" id="PS51257">
    <property type="entry name" value="PROKAR_LIPOPROTEIN"/>
    <property type="match status" value="1"/>
</dbReference>
<dbReference type="Proteomes" id="UP000193920">
    <property type="component" value="Unassembled WGS sequence"/>
</dbReference>
<comment type="caution">
    <text evidence="3">The sequence shown here is derived from an EMBL/GenBank/DDBJ whole genome shotgun (WGS) entry which is preliminary data.</text>
</comment>
<dbReference type="SUPFAM" id="SSF51430">
    <property type="entry name" value="NAD(P)-linked oxidoreductase"/>
    <property type="match status" value="1"/>
</dbReference>
<dbReference type="GO" id="GO:0016491">
    <property type="term" value="F:oxidoreductase activity"/>
    <property type="evidence" value="ECO:0007669"/>
    <property type="project" value="UniProtKB-KW"/>
</dbReference>